<evidence type="ECO:0000313" key="2">
    <source>
        <dbReference type="EMBL" id="MBK1841865.1"/>
    </source>
</evidence>
<accession>A0ABS1FEJ6</accession>
<proteinExistence type="predicted"/>
<sequence>MLVYGDQGVCEAPLCRIERLRFGFSSLARAAPGPERHDTLVTLFIEAAELAQGLADQEFHAAGMDDRTPLQDAAMAVVMALAAQVAASWKATDPQNPAAVLDMLDRLSALPLPRMVSMRRAEGYAFYSLYPEAYLEAAARLPPLFTHSPVVIGLRSIGTGLAALAAAALNAPPPVTLRPVGHPFRRELRVSERLRAALLADSGSTYVIVDEGPGLSGSSFGAVADWLEDQGVAADRIAFLPGHGGQLGPQSSDRHRRRWIDAVRPVVGFDELFRSGDRRFPALERWFTDSLGTPVVPLEDLSGGGWRRLYGPADGLLADGLPANPQQERRKFLLRTAKGSWLLKFTGLGRTGEMALERARALHDAGFTAEPMALRHGILAECWLEDGHPLTELPPGAVDRLGAYLAFRATRFPAPPGSGAALPDLLTMARTNIAEALGDTAAKALDRWTPDLLAGLEAGLRRVVTDNRLHRWEWLRLPDGRIMKTDALDHAAAHDLIGCQDVAWDVAGGIVEFDLSRAQAEALCRRVEEAIPLDRRLVAFYLPCYIAFQIGYWTFAIGSDRSAAGERSRYEEQWRRRHPSEGVGGSH</sequence>
<dbReference type="Proteomes" id="UP000652760">
    <property type="component" value="Unassembled WGS sequence"/>
</dbReference>
<keyword evidence="3" id="KW-1185">Reference proteome</keyword>
<organism evidence="2 3">
    <name type="scientific">Azospirillum endophyticum</name>
    <dbReference type="NCBI Taxonomy" id="2800326"/>
    <lineage>
        <taxon>Bacteria</taxon>
        <taxon>Pseudomonadati</taxon>
        <taxon>Pseudomonadota</taxon>
        <taxon>Alphaproteobacteria</taxon>
        <taxon>Rhodospirillales</taxon>
        <taxon>Azospirillaceae</taxon>
        <taxon>Azospirillum</taxon>
    </lineage>
</organism>
<dbReference type="EMBL" id="JAENHM010000074">
    <property type="protein sequence ID" value="MBK1841865.1"/>
    <property type="molecule type" value="Genomic_DNA"/>
</dbReference>
<gene>
    <name evidence="2" type="ORF">JHL17_31165</name>
</gene>
<name>A0ABS1FEJ6_9PROT</name>
<evidence type="ECO:0000256" key="1">
    <source>
        <dbReference type="SAM" id="MobiDB-lite"/>
    </source>
</evidence>
<reference evidence="3" key="1">
    <citation type="submission" date="2021-01" db="EMBL/GenBank/DDBJ databases">
        <title>Genome public.</title>
        <authorList>
            <person name="Liu C."/>
            <person name="Sun Q."/>
        </authorList>
    </citation>
    <scope>NUCLEOTIDE SEQUENCE [LARGE SCALE GENOMIC DNA]</scope>
    <source>
        <strain evidence="3">YIM B02556</strain>
    </source>
</reference>
<dbReference type="RefSeq" id="WP_200198546.1">
    <property type="nucleotide sequence ID" value="NZ_JAENHM010000074.1"/>
</dbReference>
<feature type="region of interest" description="Disordered" evidence="1">
    <location>
        <begin position="568"/>
        <end position="587"/>
    </location>
</feature>
<comment type="caution">
    <text evidence="2">The sequence shown here is derived from an EMBL/GenBank/DDBJ whole genome shotgun (WGS) entry which is preliminary data.</text>
</comment>
<protein>
    <submittedName>
        <fullName evidence="2">Uncharacterized protein</fullName>
    </submittedName>
</protein>
<evidence type="ECO:0000313" key="3">
    <source>
        <dbReference type="Proteomes" id="UP000652760"/>
    </source>
</evidence>